<proteinExistence type="predicted"/>
<accession>A0A423X3B8</accession>
<evidence type="ECO:0000259" key="2">
    <source>
        <dbReference type="PROSITE" id="PS50011"/>
    </source>
</evidence>
<dbReference type="OrthoDB" id="4062651at2759"/>
<dbReference type="PANTHER" id="PTHR24359:SF37">
    <property type="entry name" value="PROTEIN KINASE DOMAIN-CONTAINING PROTEIN"/>
    <property type="match status" value="1"/>
</dbReference>
<dbReference type="AlphaFoldDB" id="A0A423X3B8"/>
<feature type="region of interest" description="Disordered" evidence="1">
    <location>
        <begin position="55"/>
        <end position="205"/>
    </location>
</feature>
<feature type="compositionally biased region" description="Basic and acidic residues" evidence="1">
    <location>
        <begin position="174"/>
        <end position="184"/>
    </location>
</feature>
<protein>
    <recommendedName>
        <fullName evidence="2">Protein kinase domain-containing protein</fullName>
    </recommendedName>
</protein>
<evidence type="ECO:0000256" key="1">
    <source>
        <dbReference type="SAM" id="MobiDB-lite"/>
    </source>
</evidence>
<dbReference type="CDD" id="cd00180">
    <property type="entry name" value="PKc"/>
    <property type="match status" value="1"/>
</dbReference>
<feature type="region of interest" description="Disordered" evidence="1">
    <location>
        <begin position="1"/>
        <end position="32"/>
    </location>
</feature>
<dbReference type="STRING" id="356882.A0A423X3B8"/>
<sequence length="770" mass="87127">MGYCHSMMDEYHQSSEPYDELPDNPSSQGSYWKQTSYQGSVKYLATLASERTYTGSKLGVPEHGPAQGLNHAAIKQKRPPATQSLPELRLPEPVDPVSDESVDQGSSPRPGESITSSLPVSIASSPAPTTPEFIGVFSSDGGSTVREPNLKESDQSLISRDNTATDSQNEASEIDIRIDRDARTGKGVPHNISNPGAPRLPSEKSTITDLGARGREIEATTERYEPTIPVAEVEEDETLSIEERLLSVLHSIPGHSEKKGFFPERTLQALVNESSVKAKLRQCFKGILDFHTIDGHTRKICGMAEEGHQVSFKKIFAILVLCEKLSAINLFINEKVTDQDLPLRKVRRKGRSPNIFSLARKNDSEGAAKPLRCFEDWSPLAIIKFEEWQWTAMAPFFHRGERKNVGHFVLQDQIPLPFTADSRYGDESEEPTNGRIEVEGGFSSVFKADIHPQQHGFGDYKFTGQSFAVKCLSSRNRDEFRREAEMLMKFSDDTHEHLISLLATYEQFKKFYLIFPWAGADLEDYWKKKNPQPSMGYETVRWMAKQCYGIAEALCKIHKYNSNEWKHHPAYQQARKTHQTRTLTRTPLSMFGRHGDIKPTNVLWFQNALNSNDNGTLKITDFGMTEINTSLSMFYEPNDKAAVSPSYRPPEFDLVGELSRSHDIWALGCLYLDFVAWLLGGWELVEQFAQTRQAPDPMWSEMSTDTFFEIVRCKDDDSIAVMVKETVSTFIDDLHKHERCTEYLHDFLNLIQMEMLVIKPPACNSKEKGL</sequence>
<dbReference type="InterPro" id="IPR011009">
    <property type="entry name" value="Kinase-like_dom_sf"/>
</dbReference>
<dbReference type="InterPro" id="IPR000719">
    <property type="entry name" value="Prot_kinase_dom"/>
</dbReference>
<feature type="compositionally biased region" description="Polar residues" evidence="1">
    <location>
        <begin position="155"/>
        <end position="171"/>
    </location>
</feature>
<dbReference type="GO" id="GO:0004674">
    <property type="term" value="F:protein serine/threonine kinase activity"/>
    <property type="evidence" value="ECO:0007669"/>
    <property type="project" value="TreeGrafter"/>
</dbReference>
<dbReference type="SMART" id="SM00220">
    <property type="entry name" value="S_TKc"/>
    <property type="match status" value="1"/>
</dbReference>
<evidence type="ECO:0000313" key="4">
    <source>
        <dbReference type="Proteomes" id="UP000283895"/>
    </source>
</evidence>
<dbReference type="GO" id="GO:0005524">
    <property type="term" value="F:ATP binding"/>
    <property type="evidence" value="ECO:0007669"/>
    <property type="project" value="InterPro"/>
</dbReference>
<dbReference type="PROSITE" id="PS50011">
    <property type="entry name" value="PROTEIN_KINASE_DOM"/>
    <property type="match status" value="1"/>
</dbReference>
<gene>
    <name evidence="3" type="ORF">VMCG_01820</name>
</gene>
<dbReference type="Gene3D" id="1.10.510.10">
    <property type="entry name" value="Transferase(Phosphotransferase) domain 1"/>
    <property type="match status" value="1"/>
</dbReference>
<dbReference type="EMBL" id="LKEA01000003">
    <property type="protein sequence ID" value="ROW10403.1"/>
    <property type="molecule type" value="Genomic_DNA"/>
</dbReference>
<dbReference type="PANTHER" id="PTHR24359">
    <property type="entry name" value="SERINE/THREONINE-PROTEIN KINASE SBK1"/>
    <property type="match status" value="1"/>
</dbReference>
<comment type="caution">
    <text evidence="3">The sequence shown here is derived from an EMBL/GenBank/DDBJ whole genome shotgun (WGS) entry which is preliminary data.</text>
</comment>
<name>A0A423X3B8_9PEZI</name>
<dbReference type="Gene3D" id="3.30.200.20">
    <property type="entry name" value="Phosphorylase Kinase, domain 1"/>
    <property type="match status" value="1"/>
</dbReference>
<keyword evidence="4" id="KW-1185">Reference proteome</keyword>
<dbReference type="SUPFAM" id="SSF56112">
    <property type="entry name" value="Protein kinase-like (PK-like)"/>
    <property type="match status" value="1"/>
</dbReference>
<reference evidence="3 4" key="1">
    <citation type="submission" date="2015-09" db="EMBL/GenBank/DDBJ databases">
        <title>Host preference determinants of Valsa canker pathogens revealed by comparative genomics.</title>
        <authorList>
            <person name="Yin Z."/>
            <person name="Huang L."/>
        </authorList>
    </citation>
    <scope>NUCLEOTIDE SEQUENCE [LARGE SCALE GENOMIC DNA]</scope>
    <source>
        <strain evidence="3 4">03-1</strain>
    </source>
</reference>
<organism evidence="3 4">
    <name type="scientific">Cytospora schulzeri</name>
    <dbReference type="NCBI Taxonomy" id="448051"/>
    <lineage>
        <taxon>Eukaryota</taxon>
        <taxon>Fungi</taxon>
        <taxon>Dikarya</taxon>
        <taxon>Ascomycota</taxon>
        <taxon>Pezizomycotina</taxon>
        <taxon>Sordariomycetes</taxon>
        <taxon>Sordariomycetidae</taxon>
        <taxon>Diaporthales</taxon>
        <taxon>Cytosporaceae</taxon>
        <taxon>Cytospora</taxon>
    </lineage>
</organism>
<feature type="domain" description="Protein kinase" evidence="2">
    <location>
        <begin position="431"/>
        <end position="748"/>
    </location>
</feature>
<dbReference type="Pfam" id="PF00069">
    <property type="entry name" value="Pkinase"/>
    <property type="match status" value="1"/>
</dbReference>
<evidence type="ECO:0000313" key="3">
    <source>
        <dbReference type="EMBL" id="ROW10403.1"/>
    </source>
</evidence>
<feature type="compositionally biased region" description="Polar residues" evidence="1">
    <location>
        <begin position="103"/>
        <end position="127"/>
    </location>
</feature>
<dbReference type="Proteomes" id="UP000283895">
    <property type="component" value="Unassembled WGS sequence"/>
</dbReference>